<dbReference type="Pfam" id="PF04784">
    <property type="entry name" value="DUF547"/>
    <property type="match status" value="1"/>
</dbReference>
<dbReference type="Proteomes" id="UP000631114">
    <property type="component" value="Unassembled WGS sequence"/>
</dbReference>
<evidence type="ECO:0000256" key="1">
    <source>
        <dbReference type="SAM" id="Coils"/>
    </source>
</evidence>
<name>A0A835HKT3_9MAGN</name>
<feature type="coiled-coil region" evidence="1">
    <location>
        <begin position="50"/>
        <end position="123"/>
    </location>
</feature>
<evidence type="ECO:0000313" key="6">
    <source>
        <dbReference type="Proteomes" id="UP000631114"/>
    </source>
</evidence>
<evidence type="ECO:0000313" key="5">
    <source>
        <dbReference type="EMBL" id="KAF9600152.1"/>
    </source>
</evidence>
<evidence type="ECO:0000259" key="4">
    <source>
        <dbReference type="Pfam" id="PF14389"/>
    </source>
</evidence>
<proteinExistence type="predicted"/>
<protein>
    <recommendedName>
        <fullName evidence="7">Ternary complex factor MIP1 leucine-zipper domain-containing protein</fullName>
    </recommendedName>
</protein>
<evidence type="ECO:0000256" key="2">
    <source>
        <dbReference type="SAM" id="MobiDB-lite"/>
    </source>
</evidence>
<dbReference type="OrthoDB" id="418495at2759"/>
<accession>A0A835HKT3</accession>
<dbReference type="AlphaFoldDB" id="A0A835HKT3"/>
<feature type="compositionally biased region" description="Polar residues" evidence="2">
    <location>
        <begin position="159"/>
        <end position="191"/>
    </location>
</feature>
<keyword evidence="6" id="KW-1185">Reference proteome</keyword>
<dbReference type="Pfam" id="PF14389">
    <property type="entry name" value="Lzipper-MIP1"/>
    <property type="match status" value="1"/>
</dbReference>
<organism evidence="5 6">
    <name type="scientific">Coptis chinensis</name>
    <dbReference type="NCBI Taxonomy" id="261450"/>
    <lineage>
        <taxon>Eukaryota</taxon>
        <taxon>Viridiplantae</taxon>
        <taxon>Streptophyta</taxon>
        <taxon>Embryophyta</taxon>
        <taxon>Tracheophyta</taxon>
        <taxon>Spermatophyta</taxon>
        <taxon>Magnoliopsida</taxon>
        <taxon>Ranunculales</taxon>
        <taxon>Ranunculaceae</taxon>
        <taxon>Coptidoideae</taxon>
        <taxon>Coptis</taxon>
    </lineage>
</organism>
<feature type="domain" description="Ternary complex factor MIP1 leucine-zipper" evidence="4">
    <location>
        <begin position="46"/>
        <end position="127"/>
    </location>
</feature>
<dbReference type="EMBL" id="JADFTS010000006">
    <property type="protein sequence ID" value="KAF9600152.1"/>
    <property type="molecule type" value="Genomic_DNA"/>
</dbReference>
<dbReference type="InterPro" id="IPR006869">
    <property type="entry name" value="DUF547"/>
</dbReference>
<dbReference type="PANTHER" id="PTHR46248">
    <property type="entry name" value="EXPRESSED PROTEIN"/>
    <property type="match status" value="1"/>
</dbReference>
<evidence type="ECO:0000259" key="3">
    <source>
        <dbReference type="Pfam" id="PF04784"/>
    </source>
</evidence>
<sequence length="609" mass="68845">MNTRARTTLQTMKAPLIHAKKEKMEKKENNRFIDAEKSTTNRQKSSRDRKMALAQDVDKLKKKLRHEENVHRALERAFTRPLGALPRLPPYLPHNTLELLAEVAVLEEEVVRLEEQVVNFRHGLYQEAVNVSSSKRTMNNEADIPASYQCRNSKESQHKSSLQVEGNLATSTARALPTTTKDPSCSVQLSSAPILDRIGDCSDRPVVGKKSPEKPSSSSSSSEDGRGKENKSYPNSTRNHKQSPKEPRSRIRTPVKKPSTEPRLIRKHLKLHKLELEGRSEDNFSAVPIERVSEGESSSPNKLSEDVLKCLSSIFLRMSTSKNKGMQSDLSPSLFGLNTDENCEETEFRDPYGICKEFGKRDIGPYKHLHAVDASSIAPRQRTSSFFLLRRLKLLLVKLALADLQGLTPQQKLAFWINIYNSCVMNAFLEHGIPESPQMIVALMQKGIINVGGHSLTAMTIEHFILRLPYHLKYTCSKGAKNDELAARSIFGLEWSEPLVTFALSCGSWSSPAVRVYSASQVENELEAAKRDYLQAAVGFSKSKIAIPKLLDWYLLDFAKDLSYLLDWICLQLPSELRTEAVRYLEKGRTEELVGVFPYEFQFRYLLHS</sequence>
<feature type="region of interest" description="Disordered" evidence="2">
    <location>
        <begin position="151"/>
        <end position="263"/>
    </location>
</feature>
<gene>
    <name evidence="5" type="ORF">IFM89_004764</name>
</gene>
<comment type="caution">
    <text evidence="5">The sequence shown here is derived from an EMBL/GenBank/DDBJ whole genome shotgun (WGS) entry which is preliminary data.</text>
</comment>
<feature type="domain" description="DUF547" evidence="3">
    <location>
        <begin position="405"/>
        <end position="534"/>
    </location>
</feature>
<dbReference type="PANTHER" id="PTHR46248:SF9">
    <property type="entry name" value="EXPRESSED PROTEIN"/>
    <property type="match status" value="1"/>
</dbReference>
<reference evidence="5 6" key="1">
    <citation type="submission" date="2020-10" db="EMBL/GenBank/DDBJ databases">
        <title>The Coptis chinensis genome and diversification of protoberbering-type alkaloids.</title>
        <authorList>
            <person name="Wang B."/>
            <person name="Shu S."/>
            <person name="Song C."/>
            <person name="Liu Y."/>
        </authorList>
    </citation>
    <scope>NUCLEOTIDE SEQUENCE [LARGE SCALE GENOMIC DNA]</scope>
    <source>
        <strain evidence="5">HL-2020</strain>
        <tissue evidence="5">Leaf</tissue>
    </source>
</reference>
<evidence type="ECO:0008006" key="7">
    <source>
        <dbReference type="Google" id="ProtNLM"/>
    </source>
</evidence>
<keyword evidence="1" id="KW-0175">Coiled coil</keyword>
<dbReference type="InterPro" id="IPR025757">
    <property type="entry name" value="MIP1_Leuzipper"/>
</dbReference>